<dbReference type="AlphaFoldDB" id="F0XAF1"/>
<evidence type="ECO:0000256" key="1">
    <source>
        <dbReference type="SAM" id="MobiDB-lite"/>
    </source>
</evidence>
<feature type="transmembrane region" description="Helical" evidence="2">
    <location>
        <begin position="740"/>
        <end position="765"/>
    </location>
</feature>
<dbReference type="GeneID" id="25977230"/>
<dbReference type="GO" id="GO:0005886">
    <property type="term" value="C:plasma membrane"/>
    <property type="evidence" value="ECO:0007669"/>
    <property type="project" value="InterPro"/>
</dbReference>
<organism evidence="4">
    <name type="scientific">Grosmannia clavigera (strain kw1407 / UAMH 11150)</name>
    <name type="common">Blue stain fungus</name>
    <name type="synonym">Graphiocladiella clavigera</name>
    <dbReference type="NCBI Taxonomy" id="655863"/>
    <lineage>
        <taxon>Eukaryota</taxon>
        <taxon>Fungi</taxon>
        <taxon>Dikarya</taxon>
        <taxon>Ascomycota</taxon>
        <taxon>Pezizomycotina</taxon>
        <taxon>Sordariomycetes</taxon>
        <taxon>Sordariomycetidae</taxon>
        <taxon>Ophiostomatales</taxon>
        <taxon>Ophiostomataceae</taxon>
        <taxon>Leptographium</taxon>
    </lineage>
</organism>
<dbReference type="RefSeq" id="XP_014175473.1">
    <property type="nucleotide sequence ID" value="XM_014319998.1"/>
</dbReference>
<dbReference type="Proteomes" id="UP000007796">
    <property type="component" value="Unassembled WGS sequence"/>
</dbReference>
<dbReference type="InterPro" id="IPR052413">
    <property type="entry name" value="SUR7_domain"/>
</dbReference>
<feature type="region of interest" description="Disordered" evidence="1">
    <location>
        <begin position="127"/>
        <end position="154"/>
    </location>
</feature>
<evidence type="ECO:0000313" key="4">
    <source>
        <dbReference type="Proteomes" id="UP000007796"/>
    </source>
</evidence>
<dbReference type="OrthoDB" id="5278911at2759"/>
<dbReference type="GO" id="GO:0031505">
    <property type="term" value="P:fungal-type cell wall organization"/>
    <property type="evidence" value="ECO:0007669"/>
    <property type="project" value="TreeGrafter"/>
</dbReference>
<evidence type="ECO:0000313" key="3">
    <source>
        <dbReference type="EMBL" id="EFX05991.1"/>
    </source>
</evidence>
<keyword evidence="2" id="KW-0812">Transmembrane</keyword>
<dbReference type="PANTHER" id="PTHR28019">
    <property type="entry name" value="CELL MEMBRANE PROTEIN YLR413W-RELATED"/>
    <property type="match status" value="1"/>
</dbReference>
<protein>
    <submittedName>
        <fullName evidence="3">Uncharacterized protein</fullName>
    </submittedName>
</protein>
<feature type="region of interest" description="Disordered" evidence="1">
    <location>
        <begin position="55"/>
        <end position="77"/>
    </location>
</feature>
<gene>
    <name evidence="3" type="ORF">CMQ_4060</name>
</gene>
<dbReference type="InterPro" id="IPR009571">
    <property type="entry name" value="SUR7/Rim9-like_fungi"/>
</dbReference>
<dbReference type="PANTHER" id="PTHR28019:SF7">
    <property type="entry name" value="SUR7 PROTEIN"/>
    <property type="match status" value="1"/>
</dbReference>
<keyword evidence="2" id="KW-0472">Membrane</keyword>
<feature type="transmembrane region" description="Helical" evidence="2">
    <location>
        <begin position="819"/>
        <end position="842"/>
    </location>
</feature>
<dbReference type="EMBL" id="GL629735">
    <property type="protein sequence ID" value="EFX05991.1"/>
    <property type="molecule type" value="Genomic_DNA"/>
</dbReference>
<name>F0XAF1_GROCL</name>
<keyword evidence="4" id="KW-1185">Reference proteome</keyword>
<dbReference type="eggNOG" id="ENOG502S698">
    <property type="taxonomic scope" value="Eukaryota"/>
</dbReference>
<proteinExistence type="predicted"/>
<reference evidence="3 4" key="1">
    <citation type="journal article" date="2011" name="Proc. Natl. Acad. Sci. U.S.A.">
        <title>Genome and transcriptome analyses of the mountain pine beetle-fungal symbiont Grosmannia clavigera, a lodgepole pine pathogen.</title>
        <authorList>
            <person name="DiGuistini S."/>
            <person name="Wang Y."/>
            <person name="Liao N.Y."/>
            <person name="Taylor G."/>
            <person name="Tanguay P."/>
            <person name="Feau N."/>
            <person name="Henrissat B."/>
            <person name="Chan S.K."/>
            <person name="Hesse-Orce U."/>
            <person name="Alamouti S.M."/>
            <person name="Tsui C.K.M."/>
            <person name="Docking R.T."/>
            <person name="Levasseur A."/>
            <person name="Haridas S."/>
            <person name="Robertson G."/>
            <person name="Birol I."/>
            <person name="Holt R.A."/>
            <person name="Marra M.A."/>
            <person name="Hamelin R.C."/>
            <person name="Hirst M."/>
            <person name="Jones S.J.M."/>
            <person name="Bohlmann J."/>
            <person name="Breuil C."/>
        </authorList>
    </citation>
    <scope>NUCLEOTIDE SEQUENCE [LARGE SCALE GENOMIC DNA]</scope>
    <source>
        <strain evidence="4">kw1407 / UAMH 11150</strain>
    </source>
</reference>
<dbReference type="Pfam" id="PF06687">
    <property type="entry name" value="SUR7"/>
    <property type="match status" value="1"/>
</dbReference>
<dbReference type="STRING" id="655863.F0XAF1"/>
<sequence>MPKRRHWAKYSKPQTTAPHSLESSGLQSNLHHEEPQTRNVNDLLASLRKASLAPSIAGTGHGSGSGDTGSAGNGLTPPAAHAIVAPSVPPDIARILLPGMPAAAPAAQANGGGIAAAGTQAAGIAGGVGGRQRAPAGPAPPPSWLSQSRHAPRRIQADTQKYHTPRGISMPGISTPSHRSLVSIVVRKIAIEWAFQRHFNQYYLPYLHGALKAAVVSCLSARADAGQGVTVADLRTLFLLPQPFTAQNRSEDAEADGRNGDWDDGSLPSPTLSNEDVHYLDLALSIGRSIQLKELSDLLFPLGMGRSSAAAKKRASLDLQESWDSAGETSLPRSLLPNLTHLSLAQSPGSIRSQVNWRQLLAFAAHIPTLTHLSLAYWPEPTLTPNAKFVTVISHVGERRVQYGGTGPYSHSLDDDWAEAILVVRKLSKALYGLEYLDLTGCASWIPALMHRADHDAVDWVGDWGKVTTLVLCYGSACGDGYGGVASTEHLPGEVARQVNAASELKATRIRSLVDSPQVLASDGCWSPHRLGLFAGNTPGFMEDYQVIMVRENPPFLALPDVDRLLLQLNTSVLGRNYVPQLYLATAGASRALREKRDPGHGHNSSDSDYDYDVVNGTAADRLRAREMTLAAAENEIAGLTYAEAANRMTVLLGISEFYTLHVMNSCEGSFSPNVTAPNNWRNVTNCTSQIAIPQLNLSGIIDGELQAGFTGDSGLLALGASRSLAGALNRIPTIGMAIAVFYIVGVGAAGLGLLTSAIALVTLASHPRETLLAGLGTTSGAAMALLIAAVVAVVAAGSTVDSINRLGKDTIGMEAVRGTAFCNLTWAAFVFNGLAAVYWAYRLHQDARAAAAAAAAKNKADAAAEAEPKP</sequence>
<evidence type="ECO:0000256" key="2">
    <source>
        <dbReference type="SAM" id="Phobius"/>
    </source>
</evidence>
<keyword evidence="2" id="KW-1133">Transmembrane helix</keyword>
<dbReference type="GO" id="GO:0051285">
    <property type="term" value="C:cell cortex of cell tip"/>
    <property type="evidence" value="ECO:0007669"/>
    <property type="project" value="TreeGrafter"/>
</dbReference>
<dbReference type="HOGENOM" id="CLU_329557_0_0_1"/>
<feature type="compositionally biased region" description="Polar residues" evidence="1">
    <location>
        <begin position="12"/>
        <end position="29"/>
    </location>
</feature>
<feature type="transmembrane region" description="Helical" evidence="2">
    <location>
        <begin position="772"/>
        <end position="799"/>
    </location>
</feature>
<accession>F0XAF1</accession>
<feature type="region of interest" description="Disordered" evidence="1">
    <location>
        <begin position="248"/>
        <end position="270"/>
    </location>
</feature>
<feature type="compositionally biased region" description="Basic and acidic residues" evidence="1">
    <location>
        <begin position="249"/>
        <end position="261"/>
    </location>
</feature>
<dbReference type="InParanoid" id="F0XAF1"/>
<feature type="compositionally biased region" description="Gly residues" evidence="1">
    <location>
        <begin position="59"/>
        <end position="72"/>
    </location>
</feature>
<feature type="region of interest" description="Disordered" evidence="1">
    <location>
        <begin position="1"/>
        <end position="34"/>
    </location>
</feature>